<keyword evidence="6" id="KW-1003">Cell membrane</keyword>
<evidence type="ECO:0000256" key="1">
    <source>
        <dbReference type="ARBA" id="ARBA00004418"/>
    </source>
</evidence>
<dbReference type="CDD" id="cd14442">
    <property type="entry name" value="AlgJ_like"/>
    <property type="match status" value="1"/>
</dbReference>
<evidence type="ECO:0000313" key="18">
    <source>
        <dbReference type="Proteomes" id="UP000787568"/>
    </source>
</evidence>
<evidence type="ECO:0000256" key="6">
    <source>
        <dbReference type="ARBA" id="ARBA00022475"/>
    </source>
</evidence>
<dbReference type="Proteomes" id="UP000787568">
    <property type="component" value="Unassembled WGS sequence"/>
</dbReference>
<evidence type="ECO:0000256" key="2">
    <source>
        <dbReference type="ARBA" id="ARBA00004587"/>
    </source>
</evidence>
<keyword evidence="13" id="KW-0012">Acyltransferase</keyword>
<comment type="similarity">
    <text evidence="4">Belongs to the AlgJ family.</text>
</comment>
<keyword evidence="9" id="KW-0732">Signal</keyword>
<name>A0AAJ1E3M6_9PSED</name>
<organism evidence="17 18">
    <name type="scientific">Pseudomonas chlororaphis subsp. aurantiaca</name>
    <dbReference type="NCBI Taxonomy" id="86192"/>
    <lineage>
        <taxon>Bacteria</taxon>
        <taxon>Pseudomonadati</taxon>
        <taxon>Pseudomonadota</taxon>
        <taxon>Gammaproteobacteria</taxon>
        <taxon>Pseudomonadales</taxon>
        <taxon>Pseudomonadaceae</taxon>
        <taxon>Pseudomonas</taxon>
    </lineage>
</organism>
<dbReference type="InterPro" id="IPR034657">
    <property type="entry name" value="AlgJ"/>
</dbReference>
<gene>
    <name evidence="17" type="ORF">I8747_24035</name>
</gene>
<comment type="subcellular location">
    <subcellularLocation>
        <location evidence="2">Cell inner membrane</location>
        <topology evidence="2">Peripheral membrane protein</topology>
        <orientation evidence="2">Periplasmic side</orientation>
    </subcellularLocation>
    <subcellularLocation>
        <location evidence="1">Periplasm</location>
    </subcellularLocation>
</comment>
<dbReference type="GO" id="GO:0042121">
    <property type="term" value="P:alginic acid biosynthetic process"/>
    <property type="evidence" value="ECO:0007669"/>
    <property type="project" value="UniProtKB-KW"/>
</dbReference>
<keyword evidence="11" id="KW-0016">Alginate biosynthesis</keyword>
<dbReference type="GO" id="GO:0005886">
    <property type="term" value="C:plasma membrane"/>
    <property type="evidence" value="ECO:0007669"/>
    <property type="project" value="UniProtKB-SubCell"/>
</dbReference>
<dbReference type="GO" id="GO:0016746">
    <property type="term" value="F:acyltransferase activity"/>
    <property type="evidence" value="ECO:0007669"/>
    <property type="project" value="UniProtKB-KW"/>
</dbReference>
<keyword evidence="15" id="KW-0812">Transmembrane</keyword>
<sequence length="391" mass="43483">MTRSLRVFYIALFLVTLMVLGLWSVRSFFGFSTNSDATVLNGRWAKAVETHYDDEFPIKRLGTNLWAALDFKLFNEGRPGVVLGRDQWLYSDEEFHPIVNEELNLQGNYALVEGVRQALKEKGVKLVMAIVPAKVRLYPEHLGDVQPASIHANLYQDFHARVAADKILAPDLLGPLQQAKQNGQQVFLRTDTHWTPAGAEVAANQLAKAIADKAPLMGQPQRFVTEAEQTVVHKGDLRLFLPLDPLFENLMPAKEPLQKRVTRAADDQPAADDALFADNEVPVALVGTSYSANPNWNFVGALKQALHSDVVSYAEDGHGPVLPMLSYLKSDAFKNSPPQVLIWEFPERYLPVNNEIGDADPQWVAELKQAGARQQNVAALNKSETPDRAQN</sequence>
<evidence type="ECO:0000256" key="10">
    <source>
        <dbReference type="ARBA" id="ARBA00022764"/>
    </source>
</evidence>
<comment type="caution">
    <text evidence="17">The sequence shown here is derived from an EMBL/GenBank/DDBJ whole genome shotgun (WGS) entry which is preliminary data.</text>
</comment>
<feature type="domain" description="AlgX/AlgJ SGNH hydrolase-like" evidence="16">
    <location>
        <begin position="81"/>
        <end position="347"/>
    </location>
</feature>
<dbReference type="InterPro" id="IPR031811">
    <property type="entry name" value="ALGX/ALGJ_SGNH-like"/>
</dbReference>
<dbReference type="EMBL" id="JAEEFW010000008">
    <property type="protein sequence ID" value="MBU4635885.1"/>
    <property type="molecule type" value="Genomic_DNA"/>
</dbReference>
<protein>
    <recommendedName>
        <fullName evidence="5">Probable alginate O-acetylase AlgJ</fullName>
    </recommendedName>
    <alternativeName>
        <fullName evidence="14">Alginate biosynthesis protein AlgJ</fullName>
    </alternativeName>
</protein>
<dbReference type="Pfam" id="PF16822">
    <property type="entry name" value="ALGX"/>
    <property type="match status" value="1"/>
</dbReference>
<dbReference type="AlphaFoldDB" id="A0AAJ1E3M6"/>
<evidence type="ECO:0000256" key="8">
    <source>
        <dbReference type="ARBA" id="ARBA00022679"/>
    </source>
</evidence>
<evidence type="ECO:0000256" key="5">
    <source>
        <dbReference type="ARBA" id="ARBA00016086"/>
    </source>
</evidence>
<keyword evidence="8" id="KW-0808">Transferase</keyword>
<evidence type="ECO:0000256" key="13">
    <source>
        <dbReference type="ARBA" id="ARBA00023315"/>
    </source>
</evidence>
<proteinExistence type="inferred from homology"/>
<evidence type="ECO:0000256" key="14">
    <source>
        <dbReference type="ARBA" id="ARBA00031031"/>
    </source>
</evidence>
<evidence type="ECO:0000256" key="15">
    <source>
        <dbReference type="SAM" id="Phobius"/>
    </source>
</evidence>
<evidence type="ECO:0000259" key="16">
    <source>
        <dbReference type="Pfam" id="PF16822"/>
    </source>
</evidence>
<dbReference type="GO" id="GO:0042597">
    <property type="term" value="C:periplasmic space"/>
    <property type="evidence" value="ECO:0007669"/>
    <property type="project" value="UniProtKB-SubCell"/>
</dbReference>
<evidence type="ECO:0000313" key="17">
    <source>
        <dbReference type="EMBL" id="MBU4635885.1"/>
    </source>
</evidence>
<evidence type="ECO:0000256" key="9">
    <source>
        <dbReference type="ARBA" id="ARBA00022729"/>
    </source>
</evidence>
<feature type="transmembrane region" description="Helical" evidence="15">
    <location>
        <begin position="7"/>
        <end position="25"/>
    </location>
</feature>
<comment type="pathway">
    <text evidence="3">Glycan biosynthesis; alginate biosynthesis.</text>
</comment>
<keyword evidence="15" id="KW-1133">Transmembrane helix</keyword>
<dbReference type="KEGG" id="pcp:JM49_25170"/>
<reference evidence="17" key="1">
    <citation type="submission" date="2020-12" db="EMBL/GenBank/DDBJ databases">
        <title>Generalized mutagenesis with transposon Tn5. A laboratory procedure for the identification of genes responsible for a bacterial phenotype and its regulation, illustrated with phenazine production in Pseudomonas chlororaphis.</title>
        <authorList>
            <person name="Muzio F."/>
            <person name="Sobrero P."/>
            <person name="Agaras B."/>
            <person name="Valverde C."/>
        </authorList>
    </citation>
    <scope>NUCLEOTIDE SEQUENCE</scope>
    <source>
        <strain evidence="17">SMMP3</strain>
    </source>
</reference>
<accession>A0AAJ1E3M6</accession>
<dbReference type="RefSeq" id="WP_038581964.1">
    <property type="nucleotide sequence ID" value="NZ_AP014623.1"/>
</dbReference>
<keyword evidence="7" id="KW-0997">Cell inner membrane</keyword>
<keyword evidence="12 15" id="KW-0472">Membrane</keyword>
<evidence type="ECO:0000256" key="12">
    <source>
        <dbReference type="ARBA" id="ARBA00023136"/>
    </source>
</evidence>
<evidence type="ECO:0000256" key="7">
    <source>
        <dbReference type="ARBA" id="ARBA00022519"/>
    </source>
</evidence>
<keyword evidence="10" id="KW-0574">Periplasm</keyword>
<evidence type="ECO:0000256" key="3">
    <source>
        <dbReference type="ARBA" id="ARBA00005182"/>
    </source>
</evidence>
<evidence type="ECO:0000256" key="4">
    <source>
        <dbReference type="ARBA" id="ARBA00006038"/>
    </source>
</evidence>
<evidence type="ECO:0000256" key="11">
    <source>
        <dbReference type="ARBA" id="ARBA00022841"/>
    </source>
</evidence>